<dbReference type="RefSeq" id="WP_229738239.1">
    <property type="nucleotide sequence ID" value="NZ_BMGI01000004.1"/>
</dbReference>
<dbReference type="InterPro" id="IPR048619">
    <property type="entry name" value="CsoSCA_N"/>
</dbReference>
<keyword evidence="11" id="KW-1283">Bacterial microcompartment</keyword>
<keyword evidence="5" id="KW-0456">Lyase</keyword>
<dbReference type="Proteomes" id="UP000617355">
    <property type="component" value="Unassembled WGS sequence"/>
</dbReference>
<dbReference type="Pfam" id="PF20687">
    <property type="entry name" value="CsoSCA_N"/>
    <property type="match status" value="1"/>
</dbReference>
<proteinExistence type="inferred from homology"/>
<accession>A0ABQ1QPJ2</accession>
<dbReference type="InterPro" id="IPR014074">
    <property type="entry name" value="Carboxysome_shell_carb_anhy"/>
</dbReference>
<comment type="caution">
    <text evidence="18">The sequence shown here is derived from an EMBL/GenBank/DDBJ whole genome shotgun (WGS) entry which is preliminary data.</text>
</comment>
<dbReference type="InterPro" id="IPR043065">
    <property type="entry name" value="CsoSCA_N_sf"/>
</dbReference>
<dbReference type="NCBIfam" id="TIGR02701">
    <property type="entry name" value="shell_carb_anhy"/>
    <property type="match status" value="1"/>
</dbReference>
<evidence type="ECO:0000259" key="17">
    <source>
        <dbReference type="Pfam" id="PF20687"/>
    </source>
</evidence>
<evidence type="ECO:0000313" key="19">
    <source>
        <dbReference type="Proteomes" id="UP000617355"/>
    </source>
</evidence>
<evidence type="ECO:0000256" key="8">
    <source>
        <dbReference type="ARBA" id="ARBA00023669"/>
    </source>
</evidence>
<feature type="region of interest" description="Disordered" evidence="14">
    <location>
        <begin position="15"/>
        <end position="39"/>
    </location>
</feature>
<evidence type="ECO:0000256" key="9">
    <source>
        <dbReference type="ARBA" id="ARBA00024021"/>
    </source>
</evidence>
<evidence type="ECO:0000259" key="15">
    <source>
        <dbReference type="Pfam" id="PF08936"/>
    </source>
</evidence>
<keyword evidence="8" id="KW-1282">Carboxysome</keyword>
<dbReference type="Gene3D" id="1.20.120.1310">
    <property type="entry name" value="Carboxysome Shell Carbonic Anhydrase, N-terminal helical domain"/>
    <property type="match status" value="1"/>
</dbReference>
<keyword evidence="19" id="KW-1185">Reference proteome</keyword>
<evidence type="ECO:0000256" key="10">
    <source>
        <dbReference type="ARBA" id="ARBA00024121"/>
    </source>
</evidence>
<dbReference type="Pfam" id="PF08936">
    <property type="entry name" value="CsoSCA_C"/>
    <property type="match status" value="1"/>
</dbReference>
<comment type="catalytic activity">
    <reaction evidence="12">
        <text>hydrogencarbonate + H(+) = CO2 + H2O</text>
        <dbReference type="Rhea" id="RHEA:10748"/>
        <dbReference type="ChEBI" id="CHEBI:15377"/>
        <dbReference type="ChEBI" id="CHEBI:15378"/>
        <dbReference type="ChEBI" id="CHEBI:16526"/>
        <dbReference type="ChEBI" id="CHEBI:17544"/>
        <dbReference type="EC" id="4.2.1.1"/>
    </reaction>
</comment>
<evidence type="ECO:0000256" key="3">
    <source>
        <dbReference type="ARBA" id="ARBA00022723"/>
    </source>
</evidence>
<comment type="similarity">
    <text evidence="9">Belongs to the beta-class carbonic anhydrase family. CsoSCA subfamily.</text>
</comment>
<evidence type="ECO:0000256" key="11">
    <source>
        <dbReference type="ARBA" id="ARBA00024446"/>
    </source>
</evidence>
<dbReference type="InterPro" id="IPR048539">
    <property type="entry name" value="CsoSCA_cat"/>
</dbReference>
<evidence type="ECO:0000313" key="18">
    <source>
        <dbReference type="EMBL" id="GGD39476.1"/>
    </source>
</evidence>
<keyword evidence="6" id="KW-0120">Carbon dioxide fixation</keyword>
<feature type="domain" description="Carboxysome Shell Carbonic Anhydrase C-terminal" evidence="15">
    <location>
        <begin position="403"/>
        <end position="517"/>
    </location>
</feature>
<organism evidence="18 19">
    <name type="scientific">Sinisalibacter lacisalsi</name>
    <dbReference type="NCBI Taxonomy" id="1526570"/>
    <lineage>
        <taxon>Bacteria</taxon>
        <taxon>Pseudomonadati</taxon>
        <taxon>Pseudomonadota</taxon>
        <taxon>Alphaproteobacteria</taxon>
        <taxon>Rhodobacterales</taxon>
        <taxon>Roseobacteraceae</taxon>
        <taxon>Sinisalibacter</taxon>
    </lineage>
</organism>
<name>A0ABQ1QPJ2_9RHOB</name>
<protein>
    <recommendedName>
        <fullName evidence="10 13">Carboxysome shell carbonic anhydrase</fullName>
        <ecNumber evidence="2 13">4.2.1.1</ecNumber>
    </recommendedName>
</protein>
<reference evidence="19" key="1">
    <citation type="journal article" date="2019" name="Int. J. Syst. Evol. Microbiol.">
        <title>The Global Catalogue of Microorganisms (GCM) 10K type strain sequencing project: providing services to taxonomists for standard genome sequencing and annotation.</title>
        <authorList>
            <consortium name="The Broad Institute Genomics Platform"/>
            <consortium name="The Broad Institute Genome Sequencing Center for Infectious Disease"/>
            <person name="Wu L."/>
            <person name="Ma J."/>
        </authorList>
    </citation>
    <scope>NUCLEOTIDE SEQUENCE [LARGE SCALE GENOMIC DNA]</scope>
    <source>
        <strain evidence="19">CGMCC 1.12922</strain>
    </source>
</reference>
<dbReference type="Pfam" id="PF20686">
    <property type="entry name" value="CsoSCA_cat"/>
    <property type="match status" value="1"/>
</dbReference>
<sequence>MTNLLKNTGSMAAAAPNPLRASAGHGPAGPRPGRVGSFPVAAPIAPATRVAQPRPLSSGGDHPLHDTRHNRRLLDQENRIRQAFAGIEAVMADIAAGITGEDAADRIQAIAKSRLGFAFPSEWLRGSWSRPVNLRRLYAFSVFKAFERLVAHRFDRAHAECADGESAPELIRKWGFHAIDITPCADGRLAGVVDFILRVPPTVVTSRRSFAGAMFDVEESVQDWADVELRRHRDGLPNPADEPTRYLKIGVYHGSGSDPSHEGCAAHGSDERQAAQALLDRLNAFRDAVETSYGGGATVATLLVGVDTDTDAITVHLPDASGRLSLDRAIDNAALYRATQGLEREAAKDAIRAEVARVTGVAEDDAATEGMRWFAAYLLKNNMAQIDYVRAYHDGRYPDLGHTERFITVGDGFDGVQMRNLSYQAQMATVEEGAADMDVGIKVFRAVNLARGLPIPVFVQFHYNGGVPGARDRAAARGLRLERAIRARYADLVNQEWLYTFVSVRDQASAGDLEMIEGAEFAAAGERSCGCEKKG</sequence>
<evidence type="ECO:0000256" key="13">
    <source>
        <dbReference type="NCBIfam" id="TIGR02701"/>
    </source>
</evidence>
<keyword evidence="3" id="KW-0479">Metal-binding</keyword>
<evidence type="ECO:0000259" key="16">
    <source>
        <dbReference type="Pfam" id="PF20686"/>
    </source>
</evidence>
<dbReference type="Gene3D" id="3.30.1330.140">
    <property type="entry name" value="Carboxysome Shell Carbonic Anhydrase, C-terminal domain"/>
    <property type="match status" value="1"/>
</dbReference>
<evidence type="ECO:0000256" key="1">
    <source>
        <dbReference type="ARBA" id="ARBA00001947"/>
    </source>
</evidence>
<comment type="subcellular location">
    <subcellularLocation>
        <location evidence="7">Carboxysome</location>
    </subcellularLocation>
</comment>
<dbReference type="EMBL" id="BMGI01000004">
    <property type="protein sequence ID" value="GGD39476.1"/>
    <property type="molecule type" value="Genomic_DNA"/>
</dbReference>
<dbReference type="InterPro" id="IPR048620">
    <property type="entry name" value="CsoSCA_C"/>
</dbReference>
<feature type="compositionally biased region" description="Low complexity" evidence="14">
    <location>
        <begin position="15"/>
        <end position="25"/>
    </location>
</feature>
<evidence type="ECO:0000256" key="2">
    <source>
        <dbReference type="ARBA" id="ARBA00012925"/>
    </source>
</evidence>
<evidence type="ECO:0000256" key="5">
    <source>
        <dbReference type="ARBA" id="ARBA00023239"/>
    </source>
</evidence>
<evidence type="ECO:0000256" key="6">
    <source>
        <dbReference type="ARBA" id="ARBA00023300"/>
    </source>
</evidence>
<evidence type="ECO:0000256" key="12">
    <source>
        <dbReference type="ARBA" id="ARBA00048348"/>
    </source>
</evidence>
<feature type="region of interest" description="Disordered" evidence="14">
    <location>
        <begin position="48"/>
        <end position="67"/>
    </location>
</feature>
<comment type="cofactor">
    <cofactor evidence="1">
        <name>Zn(2+)</name>
        <dbReference type="ChEBI" id="CHEBI:29105"/>
    </cofactor>
</comment>
<feature type="domain" description="Carboxysome Shell Carbonic Anhydrase N-terminal" evidence="17">
    <location>
        <begin position="62"/>
        <end position="152"/>
    </location>
</feature>
<gene>
    <name evidence="18" type="primary">csoS3</name>
    <name evidence="18" type="ORF">GCM10011358_24280</name>
</gene>
<dbReference type="EC" id="4.2.1.1" evidence="2 13"/>
<feature type="domain" description="Carboxysome Shell Carbonic Anhydrase catalytic" evidence="16">
    <location>
        <begin position="169"/>
        <end position="402"/>
    </location>
</feature>
<dbReference type="InterPro" id="IPR043066">
    <property type="entry name" value="CsoSCA_C_sf"/>
</dbReference>
<keyword evidence="4" id="KW-0862">Zinc</keyword>
<evidence type="ECO:0000256" key="4">
    <source>
        <dbReference type="ARBA" id="ARBA00022833"/>
    </source>
</evidence>
<evidence type="ECO:0000256" key="14">
    <source>
        <dbReference type="SAM" id="MobiDB-lite"/>
    </source>
</evidence>
<evidence type="ECO:0000256" key="7">
    <source>
        <dbReference type="ARBA" id="ARBA00023587"/>
    </source>
</evidence>